<dbReference type="AlphaFoldDB" id="F0V1Z9"/>
<accession>F0V1Z9</accession>
<proteinExistence type="predicted"/>
<reference evidence="1 2" key="1">
    <citation type="journal article" date="2011" name="J. Bacteriol.">
        <title>Complete genome sequence of the hemotrophic Mycoplasma suis strain KI3806.</title>
        <authorList>
            <person name="Oehlerking J."/>
            <person name="Kube M."/>
            <person name="Felder K.M."/>
            <person name="Matter D."/>
            <person name="Wittenbrink M.M."/>
            <person name="Schwarzenbach S."/>
            <person name="Kramer M.M."/>
            <person name="Hoelzle K."/>
            <person name="Hoelzle L.E."/>
        </authorList>
    </citation>
    <scope>NUCLEOTIDE SEQUENCE [LARGE SCALE GENOMIC DNA]</scope>
    <source>
        <strain evidence="2">KI_3806</strain>
    </source>
</reference>
<dbReference type="RefSeq" id="WP_013609283.1">
    <property type="nucleotide sequence ID" value="NC_015153.1"/>
</dbReference>
<dbReference type="Proteomes" id="UP000008645">
    <property type="component" value="Chromosome"/>
</dbReference>
<gene>
    <name evidence="1" type="ORF">MSUIS_05870</name>
</gene>
<dbReference type="KEGG" id="msk:MSUIS_05870"/>
<evidence type="ECO:0000313" key="1">
    <source>
        <dbReference type="EMBL" id="CBZ40680.1"/>
    </source>
</evidence>
<evidence type="ECO:0000313" key="2">
    <source>
        <dbReference type="Proteomes" id="UP000008645"/>
    </source>
</evidence>
<protein>
    <submittedName>
        <fullName evidence="1">Uncharacterized protein</fullName>
    </submittedName>
</protein>
<sequence>MNHLTRGFIFLGSIAWLSGAGYLLANTFTSKSKNKGSKEVITPSSTETKEIPSEFSWKYVSFVKGGMRNCDFLEKNKFQSELEKRGEDFGLIAIDCQKILPPEIKEEDNSFFWIEGEKEKINELFESKKLNLFDLWKDNSINIPESKWMERLKDSCKKNYSEAQGKITILCQN</sequence>
<dbReference type="HOGENOM" id="CLU_130928_0_0_14"/>
<organism evidence="1 2">
    <name type="scientific">Mycoplasma suis (strain KI_3806)</name>
    <dbReference type="NCBI Taxonomy" id="708248"/>
    <lineage>
        <taxon>Bacteria</taxon>
        <taxon>Bacillati</taxon>
        <taxon>Mycoplasmatota</taxon>
        <taxon>Mollicutes</taxon>
        <taxon>Mycoplasmataceae</taxon>
        <taxon>Mycoplasma</taxon>
    </lineage>
</organism>
<dbReference type="EMBL" id="FQ790233">
    <property type="protein sequence ID" value="CBZ40680.1"/>
    <property type="molecule type" value="Genomic_DNA"/>
</dbReference>
<name>F0V1Z9_MYCS3</name>